<dbReference type="STRING" id="1806994.A0A507CFC2"/>
<dbReference type="GO" id="GO:0140359">
    <property type="term" value="F:ABC-type transporter activity"/>
    <property type="evidence" value="ECO:0007669"/>
    <property type="project" value="InterPro"/>
</dbReference>
<comment type="subcellular location">
    <subcellularLocation>
        <location evidence="1">Membrane</location>
        <topology evidence="1">Multi-pass membrane protein</topology>
    </subcellularLocation>
</comment>
<organism evidence="12 13">
    <name type="scientific">Synchytrium microbalum</name>
    <dbReference type="NCBI Taxonomy" id="1806994"/>
    <lineage>
        <taxon>Eukaryota</taxon>
        <taxon>Fungi</taxon>
        <taxon>Fungi incertae sedis</taxon>
        <taxon>Chytridiomycota</taxon>
        <taxon>Chytridiomycota incertae sedis</taxon>
        <taxon>Chytridiomycetes</taxon>
        <taxon>Synchytriales</taxon>
        <taxon>Synchytriaceae</taxon>
        <taxon>Synchytrium</taxon>
    </lineage>
</organism>
<keyword evidence="13" id="KW-1185">Reference proteome</keyword>
<dbReference type="Proteomes" id="UP000319731">
    <property type="component" value="Unassembled WGS sequence"/>
</dbReference>
<evidence type="ECO:0000256" key="4">
    <source>
        <dbReference type="ARBA" id="ARBA00022692"/>
    </source>
</evidence>
<evidence type="ECO:0000256" key="3">
    <source>
        <dbReference type="ARBA" id="ARBA00022448"/>
    </source>
</evidence>
<keyword evidence="5" id="KW-0677">Repeat</keyword>
<dbReference type="Pfam" id="PF12698">
    <property type="entry name" value="ABC2_membrane_3"/>
    <property type="match status" value="1"/>
</dbReference>
<dbReference type="InterPro" id="IPR003593">
    <property type="entry name" value="AAA+_ATPase"/>
</dbReference>
<dbReference type="GO" id="GO:0005319">
    <property type="term" value="F:lipid transporter activity"/>
    <property type="evidence" value="ECO:0007669"/>
    <property type="project" value="TreeGrafter"/>
</dbReference>
<evidence type="ECO:0000256" key="2">
    <source>
        <dbReference type="ARBA" id="ARBA00008869"/>
    </source>
</evidence>
<dbReference type="PROSITE" id="PS00211">
    <property type="entry name" value="ABC_TRANSPORTER_1"/>
    <property type="match status" value="1"/>
</dbReference>
<comment type="similarity">
    <text evidence="2">Belongs to the ABC transporter superfamily. ABCA family.</text>
</comment>
<accession>A0A507CFC2</accession>
<protein>
    <recommendedName>
        <fullName evidence="11">ABC transporter domain-containing protein</fullName>
    </recommendedName>
</protein>
<name>A0A507CFC2_9FUNG</name>
<evidence type="ECO:0000313" key="12">
    <source>
        <dbReference type="EMBL" id="TPX36686.1"/>
    </source>
</evidence>
<evidence type="ECO:0000256" key="1">
    <source>
        <dbReference type="ARBA" id="ARBA00004141"/>
    </source>
</evidence>
<proteinExistence type="inferred from homology"/>
<keyword evidence="8 10" id="KW-1133">Transmembrane helix</keyword>
<dbReference type="Gene3D" id="3.40.50.300">
    <property type="entry name" value="P-loop containing nucleotide triphosphate hydrolases"/>
    <property type="match status" value="1"/>
</dbReference>
<evidence type="ECO:0000256" key="8">
    <source>
        <dbReference type="ARBA" id="ARBA00022989"/>
    </source>
</evidence>
<dbReference type="GO" id="GO:0005524">
    <property type="term" value="F:ATP binding"/>
    <property type="evidence" value="ECO:0007669"/>
    <property type="project" value="UniProtKB-KW"/>
</dbReference>
<dbReference type="EMBL" id="QEAO01000004">
    <property type="protein sequence ID" value="TPX36686.1"/>
    <property type="molecule type" value="Genomic_DNA"/>
</dbReference>
<comment type="caution">
    <text evidence="12">The sequence shown here is derived from an EMBL/GenBank/DDBJ whole genome shotgun (WGS) entry which is preliminary data.</text>
</comment>
<dbReference type="OrthoDB" id="8061355at2759"/>
<dbReference type="InterPro" id="IPR017871">
    <property type="entry name" value="ABC_transporter-like_CS"/>
</dbReference>
<gene>
    <name evidence="12" type="ORF">SmJEL517_g01383</name>
</gene>
<dbReference type="InterPro" id="IPR027417">
    <property type="entry name" value="P-loop_NTPase"/>
</dbReference>
<feature type="transmembrane region" description="Helical" evidence="10">
    <location>
        <begin position="426"/>
        <end position="451"/>
    </location>
</feature>
<keyword evidence="6" id="KW-0547">Nucleotide-binding</keyword>
<dbReference type="RefSeq" id="XP_031026900.1">
    <property type="nucleotide sequence ID" value="XM_031167311.1"/>
</dbReference>
<evidence type="ECO:0000256" key="5">
    <source>
        <dbReference type="ARBA" id="ARBA00022737"/>
    </source>
</evidence>
<reference evidence="12 13" key="1">
    <citation type="journal article" date="2019" name="Sci. Rep.">
        <title>Comparative genomics of chytrid fungi reveal insights into the obligate biotrophic and pathogenic lifestyle of Synchytrium endobioticum.</title>
        <authorList>
            <person name="van de Vossenberg B.T.L.H."/>
            <person name="Warris S."/>
            <person name="Nguyen H.D.T."/>
            <person name="van Gent-Pelzer M.P.E."/>
            <person name="Joly D.L."/>
            <person name="van de Geest H.C."/>
            <person name="Bonants P.J.M."/>
            <person name="Smith D.S."/>
            <person name="Levesque C.A."/>
            <person name="van der Lee T.A.J."/>
        </authorList>
    </citation>
    <scope>NUCLEOTIDE SEQUENCE [LARGE SCALE GENOMIC DNA]</scope>
    <source>
        <strain evidence="12 13">JEL517</strain>
    </source>
</reference>
<evidence type="ECO:0000256" key="7">
    <source>
        <dbReference type="ARBA" id="ARBA00022840"/>
    </source>
</evidence>
<dbReference type="Pfam" id="PF00005">
    <property type="entry name" value="ABC_tran"/>
    <property type="match status" value="1"/>
</dbReference>
<dbReference type="InterPro" id="IPR003439">
    <property type="entry name" value="ABC_transporter-like_ATP-bd"/>
</dbReference>
<sequence>MNNLNYPIFNVSDPIIPITPPGSLPGVTYNISHVNWGLAGSALGLSNGFSGGGTGALTSNTPCVYWMTPNYPKAEPYERAPSLQYSFSDHDSTFLAQPQPGWLQLTSSLLRPLFQNQLRQFFWYAYDATAVNLSDLGSRPQANLTSSLAAFALANTPYFKPASQSNGLLDTVAQSFWVDATTQSSGNYTFNGFQPVPWYTPLDNVQSVSDLDDAFATAIRSVIANLSTIDKTVLFESAPTDSEVTDFFVNVAKAISGMPYGAYLFSKLDHVNKQYKYVMQVGTDSRLIKSSGFPSRGERQFVQQAQVDSALLRMSNKAVLGNTTITQGIRMMPQYIDTGVNIQISSFLGGILFPFGVSFLLPIYVITLVKEKEDRIQIMMRMNGMKMTTYYLAHSLHFFSLHIISAAFFYLAGYFGGMQLFTRTQFVVLLIVLILWGLVQISLAFLFAAIFSKARTALVVTFLVVLCSVVVSLATNQLWSGNGSAPAAYNLYPPFAFYRALFRLNSSAWRINQIPYNLSLLKGKDDVYTAIIAMVLEIPVYLLIATYLTYVLPSEYGNRKPWYFPIIGLFSLLRSKKAEVSINEVSTVKDVVVDPEDMEDDDVKAERDRVKGGIFSPNDPLVLKGMRKVFPATKRGKAPKVAVKDAWLACEEGIILALLGPNGAGKSTLFNIVTGLYESSGGKAYVAGYDVDTQEEEVYRRIGICPQHDILWDDLNSIEHLVFYARLKGIPKSEEMEAVKNAIARVALTGLERRLAKRLSGGERRRLCIAIALVANPKVVFLDEPTTGLDVEVRRLVWSIIQESRANRTIILTTHSMEEADVLADRIAILAKGTLRCLGSVPRLKQLYGSGFRVSFTALQQDMPRARAYVESILPPEGFTVVDEFVTSMVYEFKCAMLYIATLFESMEANKDAVGIEEYGISQTTLEEVFLSIVRNDDAEAS</sequence>
<dbReference type="PANTHER" id="PTHR19229">
    <property type="entry name" value="ATP-BINDING CASSETTE TRANSPORTER SUBFAMILY A ABCA"/>
    <property type="match status" value="1"/>
</dbReference>
<feature type="transmembrane region" description="Helical" evidence="10">
    <location>
        <begin position="458"/>
        <end position="479"/>
    </location>
</feature>
<evidence type="ECO:0000256" key="10">
    <source>
        <dbReference type="SAM" id="Phobius"/>
    </source>
</evidence>
<dbReference type="GO" id="GO:0016020">
    <property type="term" value="C:membrane"/>
    <property type="evidence" value="ECO:0007669"/>
    <property type="project" value="UniProtKB-SubCell"/>
</dbReference>
<keyword evidence="4 10" id="KW-0812">Transmembrane</keyword>
<evidence type="ECO:0000313" key="13">
    <source>
        <dbReference type="Proteomes" id="UP000319731"/>
    </source>
</evidence>
<dbReference type="PANTHER" id="PTHR19229:SF36">
    <property type="entry name" value="ATP-BINDING CASSETTE SUB-FAMILY A MEMBER 2"/>
    <property type="match status" value="1"/>
</dbReference>
<keyword evidence="3" id="KW-0813">Transport</keyword>
<evidence type="ECO:0000256" key="9">
    <source>
        <dbReference type="ARBA" id="ARBA00023136"/>
    </source>
</evidence>
<feature type="domain" description="ABC transporter" evidence="11">
    <location>
        <begin position="621"/>
        <end position="857"/>
    </location>
</feature>
<dbReference type="PROSITE" id="PS50893">
    <property type="entry name" value="ABC_TRANSPORTER_2"/>
    <property type="match status" value="1"/>
</dbReference>
<keyword evidence="7" id="KW-0067">ATP-binding</keyword>
<dbReference type="FunFam" id="3.40.50.300:FF:000665">
    <property type="entry name" value="ABC transporter A family member 2"/>
    <property type="match status" value="1"/>
</dbReference>
<evidence type="ECO:0000256" key="6">
    <source>
        <dbReference type="ARBA" id="ARBA00022741"/>
    </source>
</evidence>
<feature type="transmembrane region" description="Helical" evidence="10">
    <location>
        <begin position="390"/>
        <end position="414"/>
    </location>
</feature>
<dbReference type="SUPFAM" id="SSF52540">
    <property type="entry name" value="P-loop containing nucleoside triphosphate hydrolases"/>
    <property type="match status" value="1"/>
</dbReference>
<dbReference type="GeneID" id="42002608"/>
<keyword evidence="9 10" id="KW-0472">Membrane</keyword>
<feature type="transmembrane region" description="Helical" evidence="10">
    <location>
        <begin position="527"/>
        <end position="552"/>
    </location>
</feature>
<dbReference type="GO" id="GO:0016887">
    <property type="term" value="F:ATP hydrolysis activity"/>
    <property type="evidence" value="ECO:0007669"/>
    <property type="project" value="InterPro"/>
</dbReference>
<dbReference type="InterPro" id="IPR026082">
    <property type="entry name" value="ABCA"/>
</dbReference>
<dbReference type="InterPro" id="IPR013525">
    <property type="entry name" value="ABC2_TM"/>
</dbReference>
<evidence type="ECO:0000259" key="11">
    <source>
        <dbReference type="PROSITE" id="PS50893"/>
    </source>
</evidence>
<dbReference type="SMART" id="SM00382">
    <property type="entry name" value="AAA"/>
    <property type="match status" value="1"/>
</dbReference>
<dbReference type="AlphaFoldDB" id="A0A507CFC2"/>
<feature type="transmembrane region" description="Helical" evidence="10">
    <location>
        <begin position="347"/>
        <end position="369"/>
    </location>
</feature>
<dbReference type="CDD" id="cd03263">
    <property type="entry name" value="ABC_subfamily_A"/>
    <property type="match status" value="1"/>
</dbReference>